<evidence type="ECO:0000256" key="1">
    <source>
        <dbReference type="PROSITE-ProRule" id="PRU01250"/>
    </source>
</evidence>
<feature type="binding site" evidence="1">
    <location>
        <position position="19"/>
    </location>
    <ligand>
        <name>Zn(2+)</name>
        <dbReference type="ChEBI" id="CHEBI:29105"/>
    </ligand>
</feature>
<protein>
    <submittedName>
        <fullName evidence="3">ATP-dependent Clp protease ATP-binding subunit ClpX</fullName>
    </submittedName>
</protein>
<dbReference type="SUPFAM" id="SSF57716">
    <property type="entry name" value="Glucocorticoid receptor-like (DNA-binding domain)"/>
    <property type="match status" value="1"/>
</dbReference>
<dbReference type="InterPro" id="IPR038366">
    <property type="entry name" value="Znf_CppX_C4_sf"/>
</dbReference>
<dbReference type="GO" id="GO:0008270">
    <property type="term" value="F:zinc ion binding"/>
    <property type="evidence" value="ECO:0007669"/>
    <property type="project" value="UniProtKB-UniRule"/>
</dbReference>
<comment type="similarity">
    <text evidence="1">Belongs to the ClpX chaperone family.</text>
</comment>
<keyword evidence="1" id="KW-0862">Zinc</keyword>
<keyword evidence="1" id="KW-0143">Chaperone</keyword>
<accession>A0A078LCK3</accession>
<dbReference type="GO" id="GO:0046983">
    <property type="term" value="F:protein dimerization activity"/>
    <property type="evidence" value="ECO:0007669"/>
    <property type="project" value="UniProtKB-UniRule"/>
</dbReference>
<sequence length="64" mass="6870">MPAINEKANLHVTHKCSFCDRSNIDSDVKAIVAGPGVAICDNCVLLCVEIIFKKRGEVADEPGN</sequence>
<feature type="binding site" evidence="1">
    <location>
        <position position="16"/>
    </location>
    <ligand>
        <name>Zn(2+)</name>
        <dbReference type="ChEBI" id="CHEBI:29105"/>
    </ligand>
</feature>
<dbReference type="SMART" id="SM00994">
    <property type="entry name" value="zf-C4_ClpX"/>
    <property type="match status" value="1"/>
</dbReference>
<dbReference type="Gene3D" id="6.20.220.10">
    <property type="entry name" value="ClpX chaperone, C4-type zinc finger domain"/>
    <property type="match status" value="1"/>
</dbReference>
<proteinExistence type="inferred from homology"/>
<dbReference type="GO" id="GO:0051082">
    <property type="term" value="F:unfolded protein binding"/>
    <property type="evidence" value="ECO:0007669"/>
    <property type="project" value="UniProtKB-UniRule"/>
</dbReference>
<dbReference type="InterPro" id="IPR010603">
    <property type="entry name" value="Znf_CppX_C4"/>
</dbReference>
<feature type="domain" description="ClpX-type ZB" evidence="2">
    <location>
        <begin position="1"/>
        <end position="59"/>
    </location>
</feature>
<dbReference type="EMBL" id="LK931336">
    <property type="protein sequence ID" value="CDZ82927.1"/>
    <property type="molecule type" value="Genomic_DNA"/>
</dbReference>
<keyword evidence="3" id="KW-0067">ATP-binding</keyword>
<dbReference type="PATRIC" id="fig|545.12.peg.1019"/>
<organism evidence="3">
    <name type="scientific">Citrobacter koseri</name>
    <name type="common">Citrobacter diversus</name>
    <dbReference type="NCBI Taxonomy" id="545"/>
    <lineage>
        <taxon>Bacteria</taxon>
        <taxon>Pseudomonadati</taxon>
        <taxon>Pseudomonadota</taxon>
        <taxon>Gammaproteobacteria</taxon>
        <taxon>Enterobacterales</taxon>
        <taxon>Enterobacteriaceae</taxon>
        <taxon>Citrobacter</taxon>
    </lineage>
</organism>
<evidence type="ECO:0000259" key="2">
    <source>
        <dbReference type="PROSITE" id="PS51902"/>
    </source>
</evidence>
<dbReference type="PROSITE" id="PS51902">
    <property type="entry name" value="CLPX_ZB"/>
    <property type="match status" value="1"/>
</dbReference>
<name>A0A078LCK3_CITKO</name>
<dbReference type="InterPro" id="IPR059188">
    <property type="entry name" value="Znf_CLPX-like"/>
</dbReference>
<gene>
    <name evidence="3" type="primary">clpX_1</name>
    <name evidence="3" type="ORF">BN1086_01022</name>
</gene>
<keyword evidence="3" id="KW-0378">Hydrolase</keyword>
<reference evidence="3" key="1">
    <citation type="submission" date="2014-06" db="EMBL/GenBank/DDBJ databases">
        <authorList>
            <person name="Urmite Genomes Urmite Genomes"/>
        </authorList>
    </citation>
    <scope>NUCLEOTIDE SEQUENCE</scope>
</reference>
<feature type="binding site" evidence="1">
    <location>
        <position position="43"/>
    </location>
    <ligand>
        <name>Zn(2+)</name>
        <dbReference type="ChEBI" id="CHEBI:29105"/>
    </ligand>
</feature>
<keyword evidence="1" id="KW-0479">Metal-binding</keyword>
<dbReference type="AlphaFoldDB" id="A0A078LCK3"/>
<dbReference type="GO" id="GO:0005524">
    <property type="term" value="F:ATP binding"/>
    <property type="evidence" value="ECO:0007669"/>
    <property type="project" value="UniProtKB-KW"/>
</dbReference>
<keyword evidence="3" id="KW-0547">Nucleotide-binding</keyword>
<feature type="binding site" evidence="1">
    <location>
        <position position="40"/>
    </location>
    <ligand>
        <name>Zn(2+)</name>
        <dbReference type="ChEBI" id="CHEBI:29105"/>
    </ligand>
</feature>
<keyword evidence="3" id="KW-0645">Protease</keyword>
<dbReference type="GO" id="GO:0008233">
    <property type="term" value="F:peptidase activity"/>
    <property type="evidence" value="ECO:0007669"/>
    <property type="project" value="UniProtKB-KW"/>
</dbReference>
<dbReference type="GO" id="GO:0006457">
    <property type="term" value="P:protein folding"/>
    <property type="evidence" value="ECO:0007669"/>
    <property type="project" value="UniProtKB-UniRule"/>
</dbReference>
<dbReference type="Pfam" id="PF06689">
    <property type="entry name" value="zf-C4_ClpX"/>
    <property type="match status" value="1"/>
</dbReference>
<evidence type="ECO:0000313" key="3">
    <source>
        <dbReference type="EMBL" id="CDZ82927.1"/>
    </source>
</evidence>
<dbReference type="GO" id="GO:0006508">
    <property type="term" value="P:proteolysis"/>
    <property type="evidence" value="ECO:0007669"/>
    <property type="project" value="UniProtKB-KW"/>
</dbReference>